<keyword evidence="3" id="KW-0723">Serine/threonine-protein kinase</keyword>
<feature type="compositionally biased region" description="Low complexity" evidence="1">
    <location>
        <begin position="360"/>
        <end position="369"/>
    </location>
</feature>
<keyword evidence="3" id="KW-0808">Transferase</keyword>
<dbReference type="Gene3D" id="1.10.510.10">
    <property type="entry name" value="Transferase(Phosphotransferase) domain 1"/>
    <property type="match status" value="1"/>
</dbReference>
<dbReference type="InterPro" id="IPR000719">
    <property type="entry name" value="Prot_kinase_dom"/>
</dbReference>
<dbReference type="GO" id="GO:0004674">
    <property type="term" value="F:protein serine/threonine kinase activity"/>
    <property type="evidence" value="ECO:0007669"/>
    <property type="project" value="UniProtKB-KW"/>
</dbReference>
<evidence type="ECO:0000313" key="3">
    <source>
        <dbReference type="EMBL" id="AKV00857.1"/>
    </source>
</evidence>
<feature type="compositionally biased region" description="Low complexity" evidence="1">
    <location>
        <begin position="445"/>
        <end position="468"/>
    </location>
</feature>
<protein>
    <submittedName>
        <fullName evidence="3">Serine/threonine protein kinase</fullName>
    </submittedName>
</protein>
<dbReference type="AlphaFoldDB" id="A0A0K1Q5C9"/>
<evidence type="ECO:0000313" key="4">
    <source>
        <dbReference type="Proteomes" id="UP000064967"/>
    </source>
</evidence>
<name>A0A0K1Q5C9_9BACT</name>
<dbReference type="PROSITE" id="PS50011">
    <property type="entry name" value="PROTEIN_KINASE_DOM"/>
    <property type="match status" value="1"/>
</dbReference>
<dbReference type="Gene3D" id="3.30.200.20">
    <property type="entry name" value="Phosphorylase Kinase, domain 1"/>
    <property type="match status" value="1"/>
</dbReference>
<reference evidence="3 4" key="1">
    <citation type="submission" date="2015-08" db="EMBL/GenBank/DDBJ databases">
        <authorList>
            <person name="Babu N.S."/>
            <person name="Beckwith C.J."/>
            <person name="Beseler K.G."/>
            <person name="Brison A."/>
            <person name="Carone J.V."/>
            <person name="Caskin T.P."/>
            <person name="Diamond M."/>
            <person name="Durham M.E."/>
            <person name="Foxe J.M."/>
            <person name="Go M."/>
            <person name="Henderson B.A."/>
            <person name="Jones I.B."/>
            <person name="McGettigan J.A."/>
            <person name="Micheletti S.J."/>
            <person name="Nasrallah M.E."/>
            <person name="Ortiz D."/>
            <person name="Piller C.R."/>
            <person name="Privatt S.R."/>
            <person name="Schneider S.L."/>
            <person name="Sharp S."/>
            <person name="Smith T.C."/>
            <person name="Stanton J.D."/>
            <person name="Ullery H.E."/>
            <person name="Wilson R.J."/>
            <person name="Serrano M.G."/>
            <person name="Buck G."/>
            <person name="Lee V."/>
            <person name="Wang Y."/>
            <person name="Carvalho R."/>
            <person name="Voegtly L."/>
            <person name="Shi R."/>
            <person name="Duckworth R."/>
            <person name="Johnson A."/>
            <person name="Loviza R."/>
            <person name="Walstead R."/>
            <person name="Shah Z."/>
            <person name="Kiflezghi M."/>
            <person name="Wade K."/>
            <person name="Ball S.L."/>
            <person name="Bradley K.W."/>
            <person name="Asai D.J."/>
            <person name="Bowman C.A."/>
            <person name="Russell D.A."/>
            <person name="Pope W.H."/>
            <person name="Jacobs-Sera D."/>
            <person name="Hendrix R.W."/>
            <person name="Hatfull G.F."/>
        </authorList>
    </citation>
    <scope>NUCLEOTIDE SEQUENCE [LARGE SCALE GENOMIC DNA]</scope>
    <source>
        <strain evidence="3 4">DSM 27648</strain>
    </source>
</reference>
<organism evidence="3 4">
    <name type="scientific">Labilithrix luteola</name>
    <dbReference type="NCBI Taxonomy" id="1391654"/>
    <lineage>
        <taxon>Bacteria</taxon>
        <taxon>Pseudomonadati</taxon>
        <taxon>Myxococcota</taxon>
        <taxon>Polyangia</taxon>
        <taxon>Polyangiales</taxon>
        <taxon>Labilitrichaceae</taxon>
        <taxon>Labilithrix</taxon>
    </lineage>
</organism>
<feature type="region of interest" description="Disordered" evidence="1">
    <location>
        <begin position="333"/>
        <end position="468"/>
    </location>
</feature>
<gene>
    <name evidence="3" type="ORF">AKJ09_07520</name>
</gene>
<dbReference type="SUPFAM" id="SSF56112">
    <property type="entry name" value="Protein kinase-like (PK-like)"/>
    <property type="match status" value="1"/>
</dbReference>
<proteinExistence type="predicted"/>
<dbReference type="Proteomes" id="UP000064967">
    <property type="component" value="Chromosome"/>
</dbReference>
<keyword evidence="4" id="KW-1185">Reference proteome</keyword>
<evidence type="ECO:0000256" key="1">
    <source>
        <dbReference type="SAM" id="MobiDB-lite"/>
    </source>
</evidence>
<accession>A0A0K1Q5C9</accession>
<feature type="domain" description="Protein kinase" evidence="2">
    <location>
        <begin position="12"/>
        <end position="285"/>
    </location>
</feature>
<dbReference type="GO" id="GO:0005524">
    <property type="term" value="F:ATP binding"/>
    <property type="evidence" value="ECO:0007669"/>
    <property type="project" value="InterPro"/>
</dbReference>
<dbReference type="SMART" id="SM00220">
    <property type="entry name" value="S_TKc"/>
    <property type="match status" value="1"/>
</dbReference>
<dbReference type="KEGG" id="llu:AKJ09_07520"/>
<dbReference type="STRING" id="1391654.AKJ09_07520"/>
<sequence length="468" mass="49356">MPDIGEVLDERYQLEAGAARTSTGVVYPARRRGDGKLLSFVVASRLTDPKQRVRFVHDATVSQRLDGEHVLRVFDVGLLPNGMPFAVREPTISSLATEIRTRGPLPLAQAVAWTLEACEAIAEAHALDMAHGDLRPDNVYLARSERGEPVVKVEWMSAGKTSQATAEDPAKDLVALGVLLRVLATGQVDSEEAEGAPTLPCEVACTVARALATGNEPPFRDVAEFAEALAPFAPSGHPSARNVAFLFARAGLLKVEAPQRPPQAPLPQRGPSNAPRGESLEDSWFEHKERASQVPLMAVPSRTTTFAAVSLATVGTVLGSTVLLWATDHLPHWTGTAPRHEPAPVTLTSGETVHETSEVTLTAPPTATLHAPQQEEDDSPAAEAERARSVTKILPLPSVSDDEAELPSLHSITTTSKPAPEPPKPSPAPPTATMSAAEAPPPLPVATTTSTTASESAPAESEAADAAP</sequence>
<evidence type="ECO:0000259" key="2">
    <source>
        <dbReference type="PROSITE" id="PS50011"/>
    </source>
</evidence>
<dbReference type="EMBL" id="CP012333">
    <property type="protein sequence ID" value="AKV00857.1"/>
    <property type="molecule type" value="Genomic_DNA"/>
</dbReference>
<keyword evidence="3" id="KW-0418">Kinase</keyword>
<feature type="compositionally biased region" description="Pro residues" evidence="1">
    <location>
        <begin position="419"/>
        <end position="430"/>
    </location>
</feature>
<dbReference type="InterPro" id="IPR011009">
    <property type="entry name" value="Kinase-like_dom_sf"/>
</dbReference>
<feature type="region of interest" description="Disordered" evidence="1">
    <location>
        <begin position="257"/>
        <end position="279"/>
    </location>
</feature>